<gene>
    <name evidence="3" type="ORF">MNOR_LOCUS16966</name>
</gene>
<dbReference type="PANTHER" id="PTHR24373:SF378">
    <property type="entry name" value="FI03225P-RELATED"/>
    <property type="match status" value="1"/>
</dbReference>
<dbReference type="SUPFAM" id="SSF52058">
    <property type="entry name" value="L domain-like"/>
    <property type="match status" value="1"/>
</dbReference>
<feature type="non-terminal residue" evidence="3">
    <location>
        <position position="239"/>
    </location>
</feature>
<sequence>PVSKMHCPWLLLLSVLVLTLVSFVRGKKCPNATTIAPCICTYVNSLHTILDLDCSQVPDEDQLKTILEEDFPNRSFRHFHMANSPIKILPGNLFPNHALGQFKFETADFSNSALEVLEDGVFEHSIGTLLELNLSGCQFTSAKIIAVEKFEVLWKLQLQDNSYTSLDPIESDILVDLTIGSPLLEELPQFDTWNIPKLQNLDIRNSPIQNIPPRNFPRIMERYLLFHLKLTELTEIMLI</sequence>
<dbReference type="EMBL" id="CAXKWB010011410">
    <property type="protein sequence ID" value="CAL4101239.1"/>
    <property type="molecule type" value="Genomic_DNA"/>
</dbReference>
<dbReference type="PANTHER" id="PTHR24373">
    <property type="entry name" value="SLIT RELATED LEUCINE-RICH REPEAT NEURONAL PROTEIN"/>
    <property type="match status" value="1"/>
</dbReference>
<dbReference type="GO" id="GO:0031012">
    <property type="term" value="C:extracellular matrix"/>
    <property type="evidence" value="ECO:0007669"/>
    <property type="project" value="TreeGrafter"/>
</dbReference>
<organism evidence="3 4">
    <name type="scientific">Meganyctiphanes norvegica</name>
    <name type="common">Northern krill</name>
    <name type="synonym">Thysanopoda norvegica</name>
    <dbReference type="NCBI Taxonomy" id="48144"/>
    <lineage>
        <taxon>Eukaryota</taxon>
        <taxon>Metazoa</taxon>
        <taxon>Ecdysozoa</taxon>
        <taxon>Arthropoda</taxon>
        <taxon>Crustacea</taxon>
        <taxon>Multicrustacea</taxon>
        <taxon>Malacostraca</taxon>
        <taxon>Eumalacostraca</taxon>
        <taxon>Eucarida</taxon>
        <taxon>Euphausiacea</taxon>
        <taxon>Euphausiidae</taxon>
        <taxon>Meganyctiphanes</taxon>
    </lineage>
</organism>
<evidence type="ECO:0000313" key="3">
    <source>
        <dbReference type="EMBL" id="CAL4101239.1"/>
    </source>
</evidence>
<dbReference type="AlphaFoldDB" id="A0AAV2QVY2"/>
<reference evidence="3 4" key="1">
    <citation type="submission" date="2024-05" db="EMBL/GenBank/DDBJ databases">
        <authorList>
            <person name="Wallberg A."/>
        </authorList>
    </citation>
    <scope>NUCLEOTIDE SEQUENCE [LARGE SCALE GENOMIC DNA]</scope>
</reference>
<feature type="signal peptide" evidence="2">
    <location>
        <begin position="1"/>
        <end position="26"/>
    </location>
</feature>
<dbReference type="Gene3D" id="3.80.10.10">
    <property type="entry name" value="Ribonuclease Inhibitor"/>
    <property type="match status" value="1"/>
</dbReference>
<dbReference type="GO" id="GO:0005615">
    <property type="term" value="C:extracellular space"/>
    <property type="evidence" value="ECO:0007669"/>
    <property type="project" value="TreeGrafter"/>
</dbReference>
<comment type="caution">
    <text evidence="3">The sequence shown here is derived from an EMBL/GenBank/DDBJ whole genome shotgun (WGS) entry which is preliminary data.</text>
</comment>
<evidence type="ECO:0000256" key="2">
    <source>
        <dbReference type="SAM" id="SignalP"/>
    </source>
</evidence>
<name>A0AAV2QVY2_MEGNR</name>
<keyword evidence="4" id="KW-1185">Reference proteome</keyword>
<keyword evidence="1 2" id="KW-0732">Signal</keyword>
<evidence type="ECO:0008006" key="5">
    <source>
        <dbReference type="Google" id="ProtNLM"/>
    </source>
</evidence>
<dbReference type="InterPro" id="IPR032675">
    <property type="entry name" value="LRR_dom_sf"/>
</dbReference>
<proteinExistence type="predicted"/>
<evidence type="ECO:0000313" key="4">
    <source>
        <dbReference type="Proteomes" id="UP001497623"/>
    </source>
</evidence>
<dbReference type="Proteomes" id="UP001497623">
    <property type="component" value="Unassembled WGS sequence"/>
</dbReference>
<feature type="non-terminal residue" evidence="3">
    <location>
        <position position="1"/>
    </location>
</feature>
<protein>
    <recommendedName>
        <fullName evidence="5">Follicle stimulating hormone receptor</fullName>
    </recommendedName>
</protein>
<evidence type="ECO:0000256" key="1">
    <source>
        <dbReference type="ARBA" id="ARBA00022729"/>
    </source>
</evidence>
<dbReference type="InterPro" id="IPR050328">
    <property type="entry name" value="Dev_Immune_Receptor"/>
</dbReference>
<accession>A0AAV2QVY2</accession>
<feature type="chain" id="PRO_5043662865" description="Follicle stimulating hormone receptor" evidence="2">
    <location>
        <begin position="27"/>
        <end position="239"/>
    </location>
</feature>